<dbReference type="EMBL" id="KK119005">
    <property type="protein sequence ID" value="KFM74366.1"/>
    <property type="molecule type" value="Genomic_DNA"/>
</dbReference>
<accession>A0A087UAH7</accession>
<sequence>MFRWLRKKTPIMIDPNIGCIAANVNALVRESYNFDTSVYRSYEP</sequence>
<evidence type="ECO:0000313" key="2">
    <source>
        <dbReference type="Proteomes" id="UP000054359"/>
    </source>
</evidence>
<evidence type="ECO:0000313" key="1">
    <source>
        <dbReference type="EMBL" id="KFM74366.1"/>
    </source>
</evidence>
<reference evidence="1 2" key="1">
    <citation type="submission" date="2013-11" db="EMBL/GenBank/DDBJ databases">
        <title>Genome sequencing of Stegodyphus mimosarum.</title>
        <authorList>
            <person name="Bechsgaard J."/>
        </authorList>
    </citation>
    <scope>NUCLEOTIDE SEQUENCE [LARGE SCALE GENOMIC DNA]</scope>
</reference>
<feature type="non-terminal residue" evidence="1">
    <location>
        <position position="44"/>
    </location>
</feature>
<name>A0A087UAH7_STEMI</name>
<organism evidence="1 2">
    <name type="scientific">Stegodyphus mimosarum</name>
    <name type="common">African social velvet spider</name>
    <dbReference type="NCBI Taxonomy" id="407821"/>
    <lineage>
        <taxon>Eukaryota</taxon>
        <taxon>Metazoa</taxon>
        <taxon>Ecdysozoa</taxon>
        <taxon>Arthropoda</taxon>
        <taxon>Chelicerata</taxon>
        <taxon>Arachnida</taxon>
        <taxon>Araneae</taxon>
        <taxon>Araneomorphae</taxon>
        <taxon>Entelegynae</taxon>
        <taxon>Eresoidea</taxon>
        <taxon>Eresidae</taxon>
        <taxon>Stegodyphus</taxon>
    </lineage>
</organism>
<dbReference type="AlphaFoldDB" id="A0A087UAH7"/>
<gene>
    <name evidence="1" type="ORF">X975_10252</name>
</gene>
<proteinExistence type="predicted"/>
<dbReference type="Proteomes" id="UP000054359">
    <property type="component" value="Unassembled WGS sequence"/>
</dbReference>
<protein>
    <submittedName>
        <fullName evidence="1">Uncharacterized protein</fullName>
    </submittedName>
</protein>
<keyword evidence="2" id="KW-1185">Reference proteome</keyword>
<dbReference type="OrthoDB" id="6427157at2759"/>